<keyword evidence="3" id="KW-0862">Zinc</keyword>
<dbReference type="OrthoDB" id="264354at2759"/>
<name>A0A1X0P0A7_9TRYP</name>
<dbReference type="InterPro" id="IPR011016">
    <property type="entry name" value="Znf_RING-CH"/>
</dbReference>
<feature type="transmembrane region" description="Helical" evidence="6">
    <location>
        <begin position="180"/>
        <end position="206"/>
    </location>
</feature>
<dbReference type="STRING" id="67003.A0A1X0P0A7"/>
<keyword evidence="6" id="KW-1133">Transmembrane helix</keyword>
<keyword evidence="6" id="KW-0812">Transmembrane</keyword>
<dbReference type="PANTHER" id="PTHR20893">
    <property type="entry name" value="LD08641P"/>
    <property type="match status" value="1"/>
</dbReference>
<evidence type="ECO:0000256" key="2">
    <source>
        <dbReference type="ARBA" id="ARBA00022771"/>
    </source>
</evidence>
<evidence type="ECO:0000256" key="1">
    <source>
        <dbReference type="ARBA" id="ARBA00022723"/>
    </source>
</evidence>
<feature type="domain" description="RING-type" evidence="7">
    <location>
        <begin position="95"/>
        <end position="144"/>
    </location>
</feature>
<dbReference type="PROSITE" id="PS50089">
    <property type="entry name" value="ZF_RING_2"/>
    <property type="match status" value="1"/>
</dbReference>
<keyword evidence="10" id="KW-1185">Reference proteome</keyword>
<protein>
    <submittedName>
        <fullName evidence="9">Putative Zn-finger protein</fullName>
    </submittedName>
</protein>
<reference evidence="9 10" key="1">
    <citation type="submission" date="2017-03" db="EMBL/GenBank/DDBJ databases">
        <title>An alternative strategy for trypanosome survival in the mammalian bloodstream revealed through genome and transcriptome analysis of the ubiquitous bovine parasite Trypanosoma (Megatrypanum) theileri.</title>
        <authorList>
            <person name="Kelly S."/>
            <person name="Ivens A."/>
            <person name="Mott A."/>
            <person name="O'Neill E."/>
            <person name="Emms D."/>
            <person name="Macleod O."/>
            <person name="Voorheis P."/>
            <person name="Matthews J."/>
            <person name="Matthews K."/>
            <person name="Carrington M."/>
        </authorList>
    </citation>
    <scope>NUCLEOTIDE SEQUENCE [LARGE SCALE GENOMIC DNA]</scope>
    <source>
        <strain evidence="9">Edinburgh</strain>
    </source>
</reference>
<evidence type="ECO:0000313" key="10">
    <source>
        <dbReference type="Proteomes" id="UP000192257"/>
    </source>
</evidence>
<dbReference type="SMART" id="SM00744">
    <property type="entry name" value="RINGv"/>
    <property type="match status" value="1"/>
</dbReference>
<dbReference type="CDD" id="cd16495">
    <property type="entry name" value="RING_CH-C4HC3_MARCH"/>
    <property type="match status" value="1"/>
</dbReference>
<dbReference type="AlphaFoldDB" id="A0A1X0P0A7"/>
<evidence type="ECO:0000256" key="6">
    <source>
        <dbReference type="SAM" id="Phobius"/>
    </source>
</evidence>
<keyword evidence="6" id="KW-0472">Membrane</keyword>
<dbReference type="GO" id="GO:0008270">
    <property type="term" value="F:zinc ion binding"/>
    <property type="evidence" value="ECO:0007669"/>
    <property type="project" value="UniProtKB-KW"/>
</dbReference>
<dbReference type="VEuPathDB" id="TriTrypDB:TM35_000092780"/>
<dbReference type="PANTHER" id="PTHR20893:SF2">
    <property type="entry name" value="LD08641P"/>
    <property type="match status" value="1"/>
</dbReference>
<evidence type="ECO:0000256" key="3">
    <source>
        <dbReference type="ARBA" id="ARBA00022833"/>
    </source>
</evidence>
<feature type="domain" description="RING-CH-type" evidence="8">
    <location>
        <begin position="87"/>
        <end position="150"/>
    </location>
</feature>
<comment type="caution">
    <text evidence="9">The sequence shown here is derived from an EMBL/GenBank/DDBJ whole genome shotgun (WGS) entry which is preliminary data.</text>
</comment>
<dbReference type="GeneID" id="39984297"/>
<feature type="transmembrane region" description="Helical" evidence="6">
    <location>
        <begin position="751"/>
        <end position="774"/>
    </location>
</feature>
<dbReference type="Gene3D" id="3.30.40.10">
    <property type="entry name" value="Zinc/RING finger domain, C3HC4 (zinc finger)"/>
    <property type="match status" value="1"/>
</dbReference>
<feature type="transmembrane region" description="Helical" evidence="6">
    <location>
        <begin position="780"/>
        <end position="799"/>
    </location>
</feature>
<evidence type="ECO:0000313" key="9">
    <source>
        <dbReference type="EMBL" id="ORC90228.1"/>
    </source>
</evidence>
<feature type="transmembrane region" description="Helical" evidence="6">
    <location>
        <begin position="647"/>
        <end position="670"/>
    </location>
</feature>
<proteinExistence type="predicted"/>
<dbReference type="Proteomes" id="UP000192257">
    <property type="component" value="Unassembled WGS sequence"/>
</dbReference>
<dbReference type="EMBL" id="NBCO01000009">
    <property type="protein sequence ID" value="ORC90228.1"/>
    <property type="molecule type" value="Genomic_DNA"/>
</dbReference>
<dbReference type="InterPro" id="IPR013083">
    <property type="entry name" value="Znf_RING/FYVE/PHD"/>
</dbReference>
<evidence type="ECO:0000256" key="4">
    <source>
        <dbReference type="PROSITE-ProRule" id="PRU00175"/>
    </source>
</evidence>
<feature type="transmembrane region" description="Helical" evidence="6">
    <location>
        <begin position="419"/>
        <end position="438"/>
    </location>
</feature>
<feature type="transmembrane region" description="Helical" evidence="6">
    <location>
        <begin position="458"/>
        <end position="476"/>
    </location>
</feature>
<dbReference type="SUPFAM" id="SSF57850">
    <property type="entry name" value="RING/U-box"/>
    <property type="match status" value="1"/>
</dbReference>
<feature type="compositionally biased region" description="Low complexity" evidence="5">
    <location>
        <begin position="1"/>
        <end position="32"/>
    </location>
</feature>
<evidence type="ECO:0000259" key="7">
    <source>
        <dbReference type="PROSITE" id="PS50089"/>
    </source>
</evidence>
<gene>
    <name evidence="9" type="ORF">TM35_000092780</name>
</gene>
<sequence>MTTPSSSPSSSSSSSSSSETSSESSCEGSSTSAPWVSSTQRGEETEAAFSSLRESDSSRDKHRGRLSQHGQNTSDAQDLSPSLSDSANGAGSSDCWICRDGMSTPENPLVTNVCTCRGSIGWVHMECINEWVFSQRRTNCPNCDATYNIVSNSKIQLPQTFSEEVKVVFWNLFLPFMIKALVLFLGIAVNGFVVPFAIGISFYHAYIFNSTNVDSYINTTIPTAITSNTTDAVTVMTPNGSLFNEGNEKISSHGNFTHLHSEKDGEVLAGFWLWTSVMVYGWICVVLWRGVGSGWRQWCSIFNEEEPEAEPEASPYTMVECMHWFMDGCLERMGCSRKSVIPRLFELGVLMPVSFLISFPLGVAGLIGFLSSSMLIWRLRFPRKKINDSRRRFEEVMERKNDATELDILLWFGTYVSEMLLFSILMSAFGGIVVHFAISPYFISFPSSFEDFAAELTVLRLVLYWLLGAICSMLLMRVETKIIFPLFAPGVDLFFIRSVNLDLDAESAYWNFILVQVFDADPLRILTDFIRVSIIELTALCLFLRIPIYTAFTAHQILFMEDTNESMLSSLSSLPSGFPVPEFEFDLNESNLFFLPNMGEQQELLLKQFWESKFSLNAALYSLAIGFTFVFRQLLGIFLWLLRHPSWIRWGSNLLIVIGSGSFLLCLKLFPITQTHLKAMRPITVWMGRHLFHMEEFLFDAERLSILDRWLCGDGQSEVPVPDPPIATSFVRRERTLPPDFVLPKYLKLRLGLFSVIFFFIGTSLIWAGPVLAITLLLSVVPYSVPLVCGSLNLFFFVLNPKLYFTAVTEFLMISVAIIFGFFLQPVLLCAPLLDVSWHQLVRESVEYCDDVRRTVGEYKGEVDAVDD</sequence>
<feature type="compositionally biased region" description="Polar residues" evidence="5">
    <location>
        <begin position="68"/>
        <end position="86"/>
    </location>
</feature>
<feature type="transmembrane region" description="Helical" evidence="6">
    <location>
        <begin position="618"/>
        <end position="641"/>
    </location>
</feature>
<keyword evidence="1" id="KW-0479">Metal-binding</keyword>
<organism evidence="9 10">
    <name type="scientific">Trypanosoma theileri</name>
    <dbReference type="NCBI Taxonomy" id="67003"/>
    <lineage>
        <taxon>Eukaryota</taxon>
        <taxon>Discoba</taxon>
        <taxon>Euglenozoa</taxon>
        <taxon>Kinetoplastea</taxon>
        <taxon>Metakinetoplastina</taxon>
        <taxon>Trypanosomatida</taxon>
        <taxon>Trypanosomatidae</taxon>
        <taxon>Trypanosoma</taxon>
    </lineage>
</organism>
<feature type="transmembrane region" description="Helical" evidence="6">
    <location>
        <begin position="269"/>
        <end position="288"/>
    </location>
</feature>
<feature type="region of interest" description="Disordered" evidence="5">
    <location>
        <begin position="1"/>
        <end position="86"/>
    </location>
</feature>
<feature type="transmembrane region" description="Helical" evidence="6">
    <location>
        <begin position="811"/>
        <end position="834"/>
    </location>
</feature>
<dbReference type="RefSeq" id="XP_028884294.1">
    <property type="nucleotide sequence ID" value="XM_029024517.1"/>
</dbReference>
<dbReference type="Pfam" id="PF12906">
    <property type="entry name" value="RINGv"/>
    <property type="match status" value="1"/>
</dbReference>
<dbReference type="InterPro" id="IPR001841">
    <property type="entry name" value="Znf_RING"/>
</dbReference>
<dbReference type="PROSITE" id="PS51292">
    <property type="entry name" value="ZF_RING_CH"/>
    <property type="match status" value="1"/>
</dbReference>
<evidence type="ECO:0000256" key="5">
    <source>
        <dbReference type="SAM" id="MobiDB-lite"/>
    </source>
</evidence>
<evidence type="ECO:0000259" key="8">
    <source>
        <dbReference type="PROSITE" id="PS51292"/>
    </source>
</evidence>
<feature type="transmembrane region" description="Helical" evidence="6">
    <location>
        <begin position="363"/>
        <end position="381"/>
    </location>
</feature>
<keyword evidence="2 4" id="KW-0863">Zinc-finger</keyword>
<accession>A0A1X0P0A7</accession>